<comment type="subunit">
    <text evidence="3">Component of the T-complex protein 1 (TCP1) complex.</text>
</comment>
<dbReference type="EMBL" id="AFBI03000001">
    <property type="protein sequence ID" value="EJW05207.1"/>
    <property type="molecule type" value="Genomic_DNA"/>
</dbReference>
<dbReference type="Pfam" id="PF00118">
    <property type="entry name" value="Cpn60_TCP1"/>
    <property type="match status" value="1"/>
</dbReference>
<organism evidence="8 9">
    <name type="scientific">Edhazardia aedis (strain USNM 41457)</name>
    <name type="common">Microsporidian parasite</name>
    <dbReference type="NCBI Taxonomy" id="1003232"/>
    <lineage>
        <taxon>Eukaryota</taxon>
        <taxon>Fungi</taxon>
        <taxon>Fungi incertae sedis</taxon>
        <taxon>Microsporidia</taxon>
        <taxon>Edhazardia</taxon>
    </lineage>
</organism>
<dbReference type="PROSITE" id="PS00751">
    <property type="entry name" value="TCP1_2"/>
    <property type="match status" value="1"/>
</dbReference>
<evidence type="ECO:0000256" key="3">
    <source>
        <dbReference type="ARBA" id="ARBA00011381"/>
    </source>
</evidence>
<evidence type="ECO:0000256" key="2">
    <source>
        <dbReference type="ARBA" id="ARBA00008020"/>
    </source>
</evidence>
<reference evidence="8 9" key="1">
    <citation type="submission" date="2011-08" db="EMBL/GenBank/DDBJ databases">
        <authorList>
            <person name="Liu Z.J."/>
            <person name="Shi F.L."/>
            <person name="Lu J.Q."/>
            <person name="Li M."/>
            <person name="Wang Z.L."/>
        </authorList>
    </citation>
    <scope>NUCLEOTIDE SEQUENCE [LARGE SCALE GENOMIC DNA]</scope>
    <source>
        <strain evidence="8 9">USNM 41457</strain>
    </source>
</reference>
<dbReference type="Gene3D" id="3.30.260.10">
    <property type="entry name" value="TCP-1-like chaperonin intermediate domain"/>
    <property type="match status" value="1"/>
</dbReference>
<keyword evidence="5 7" id="KW-0067">ATP-binding</keyword>
<accession>J9DV88</accession>
<dbReference type="InterPro" id="IPR027413">
    <property type="entry name" value="GROEL-like_equatorial_sf"/>
</dbReference>
<sequence length="532" mass="59204">MTKIIQDELGRIITLSSGNEEERMKGIECYKTNALIVQNIANFLNTSFGPFGSDKIMQDLDGNVTITNDGATILKNMDLDSPIAKLILDLSESMDDEIGDGTTSVVIIASALLKNTVELLYKKIHPVIISEAYDKALKLLIEHLNNISEKNKKTNEVLINAAKTSLNSKIVNKSLDLFADICTKAVKQVFDERRKDVDLERIRIEARIGNDISQTKLLNGVILNKEFSHSQMVKSIENAKIAILTCPFEPPKIKTKHSLNISTVEDYKNLAKYEKSKFIEMIARLKEVGANIVVCQWGFDDEANSLLMEHNLPAIRWVGGAEIEQIAVHTGGSIISRFEDLSEQDLGSANVSEITIGTEDEKIINIENKNSSHMVTIYVRGATDMVIEESKRSIRDALCSVRNILINDKIIYGGGSSEISSSLFLRERAKILPAEESECFNIVAQSLEEIPFCLARNIGVDAIEYLGALRTRQANENSHTIGVCINSKHGVCMKNYNIFDAFHSKVKQYSMAIQLVNTILKIDDMIVCSNDI</sequence>
<dbReference type="OMA" id="SHPQMPH"/>
<dbReference type="HOGENOM" id="CLU_008891_7_2_1"/>
<gene>
    <name evidence="8" type="ORF">EDEG_00062</name>
</gene>
<evidence type="ECO:0000256" key="4">
    <source>
        <dbReference type="ARBA" id="ARBA00022741"/>
    </source>
</evidence>
<dbReference type="VEuPathDB" id="MicrosporidiaDB:EDEG_00062"/>
<evidence type="ECO:0000256" key="5">
    <source>
        <dbReference type="ARBA" id="ARBA00022840"/>
    </source>
</evidence>
<keyword evidence="4 7" id="KW-0547">Nucleotide-binding</keyword>
<dbReference type="Gene3D" id="3.50.7.10">
    <property type="entry name" value="GroEL"/>
    <property type="match status" value="1"/>
</dbReference>
<protein>
    <submittedName>
        <fullName evidence="8">T-complex protein 1, epsilon subunit</fullName>
    </submittedName>
</protein>
<dbReference type="SUPFAM" id="SSF48592">
    <property type="entry name" value="GroEL equatorial domain-like"/>
    <property type="match status" value="1"/>
</dbReference>
<evidence type="ECO:0000256" key="6">
    <source>
        <dbReference type="ARBA" id="ARBA00023186"/>
    </source>
</evidence>
<dbReference type="STRING" id="1003232.J9DV88"/>
<dbReference type="GO" id="GO:0005524">
    <property type="term" value="F:ATP binding"/>
    <property type="evidence" value="ECO:0007669"/>
    <property type="project" value="UniProtKB-KW"/>
</dbReference>
<reference evidence="9" key="2">
    <citation type="submission" date="2015-07" db="EMBL/GenBank/DDBJ databases">
        <title>Contrasting host-pathogen interactions and genome evolution in two generalist and specialist microsporidian pathogens of mosquitoes.</title>
        <authorList>
            <consortium name="The Broad Institute Genomics Platform"/>
            <consortium name="The Broad Institute Genome Sequencing Center for Infectious Disease"/>
            <person name="Cuomo C.A."/>
            <person name="Sanscrainte N.D."/>
            <person name="Goldberg J.M."/>
            <person name="Heiman D."/>
            <person name="Young S."/>
            <person name="Zeng Q."/>
            <person name="Becnel J.J."/>
            <person name="Birren B.W."/>
        </authorList>
    </citation>
    <scope>NUCLEOTIDE SEQUENCE [LARGE SCALE GENOMIC DNA]</scope>
    <source>
        <strain evidence="9">USNM 41457</strain>
    </source>
</reference>
<dbReference type="InterPro" id="IPR027410">
    <property type="entry name" value="TCP-1-like_intermed_sf"/>
</dbReference>
<dbReference type="OrthoDB" id="10248520at2759"/>
<comment type="similarity">
    <text evidence="2 7">Belongs to the TCP-1 chaperonin family.</text>
</comment>
<comment type="function">
    <text evidence="1">Molecular chaperone; assists the folding of proteins upon ATP hydrolysis.</text>
</comment>
<comment type="caution">
    <text evidence="8">The sequence shown here is derived from an EMBL/GenBank/DDBJ whole genome shotgun (WGS) entry which is preliminary data.</text>
</comment>
<evidence type="ECO:0000256" key="7">
    <source>
        <dbReference type="RuleBase" id="RU004187"/>
    </source>
</evidence>
<dbReference type="FunCoup" id="J9DV88">
    <property type="interactions" value="294"/>
</dbReference>
<dbReference type="NCBIfam" id="NF041083">
    <property type="entry name" value="thermosome_beta"/>
    <property type="match status" value="1"/>
</dbReference>
<dbReference type="GO" id="GO:0140662">
    <property type="term" value="F:ATP-dependent protein folding chaperone"/>
    <property type="evidence" value="ECO:0007669"/>
    <property type="project" value="InterPro"/>
</dbReference>
<dbReference type="InterPro" id="IPR017998">
    <property type="entry name" value="Chaperone_TCP-1"/>
</dbReference>
<dbReference type="InterPro" id="IPR002194">
    <property type="entry name" value="Chaperonin_TCP-1_CS"/>
</dbReference>
<dbReference type="InterPro" id="IPR027409">
    <property type="entry name" value="GroEL-like_apical_dom_sf"/>
</dbReference>
<dbReference type="GO" id="GO:0005832">
    <property type="term" value="C:chaperonin-containing T-complex"/>
    <property type="evidence" value="ECO:0007669"/>
    <property type="project" value="UniProtKB-ARBA"/>
</dbReference>
<keyword evidence="6 7" id="KW-0143">Chaperone</keyword>
<evidence type="ECO:0000313" key="9">
    <source>
        <dbReference type="Proteomes" id="UP000003163"/>
    </source>
</evidence>
<name>J9DV88_EDHAE</name>
<keyword evidence="9" id="KW-1185">Reference proteome</keyword>
<proteinExistence type="inferred from homology"/>
<dbReference type="SUPFAM" id="SSF54849">
    <property type="entry name" value="GroEL-intermediate domain like"/>
    <property type="match status" value="1"/>
</dbReference>
<dbReference type="AlphaFoldDB" id="J9DV88"/>
<dbReference type="SUPFAM" id="SSF52029">
    <property type="entry name" value="GroEL apical domain-like"/>
    <property type="match status" value="1"/>
</dbReference>
<dbReference type="Proteomes" id="UP000003163">
    <property type="component" value="Unassembled WGS sequence"/>
</dbReference>
<dbReference type="GO" id="GO:0051082">
    <property type="term" value="F:unfolded protein binding"/>
    <property type="evidence" value="ECO:0007669"/>
    <property type="project" value="InterPro"/>
</dbReference>
<dbReference type="PANTHER" id="PTHR11353">
    <property type="entry name" value="CHAPERONIN"/>
    <property type="match status" value="1"/>
</dbReference>
<dbReference type="Gene3D" id="1.10.560.10">
    <property type="entry name" value="GroEL-like equatorial domain"/>
    <property type="match status" value="1"/>
</dbReference>
<dbReference type="InterPro" id="IPR002423">
    <property type="entry name" value="Cpn60/GroEL/TCP-1"/>
</dbReference>
<dbReference type="PRINTS" id="PR00304">
    <property type="entry name" value="TCOMPLEXTCP1"/>
</dbReference>
<dbReference type="GO" id="GO:0016887">
    <property type="term" value="F:ATP hydrolysis activity"/>
    <property type="evidence" value="ECO:0007669"/>
    <property type="project" value="InterPro"/>
</dbReference>
<dbReference type="InParanoid" id="J9DV88"/>
<dbReference type="InterPro" id="IPR053374">
    <property type="entry name" value="TCP-1_chaperonin"/>
</dbReference>
<evidence type="ECO:0000313" key="8">
    <source>
        <dbReference type="EMBL" id="EJW05207.1"/>
    </source>
</evidence>
<evidence type="ECO:0000256" key="1">
    <source>
        <dbReference type="ARBA" id="ARBA00002912"/>
    </source>
</evidence>